<dbReference type="PANTHER" id="PTHR45527:SF1">
    <property type="entry name" value="FATTY ACID SYNTHASE"/>
    <property type="match status" value="1"/>
</dbReference>
<protein>
    <submittedName>
        <fullName evidence="2">Acyl-CoA synthetase (AMP-forming)/AMP-acid ligase II</fullName>
    </submittedName>
</protein>
<dbReference type="PATRIC" id="fig|1393736.3.peg.1790"/>
<dbReference type="Gene3D" id="3.30.300.30">
    <property type="match status" value="1"/>
</dbReference>
<dbReference type="EMBL" id="JFGV01000021">
    <property type="protein sequence ID" value="EYU15641.1"/>
    <property type="molecule type" value="Genomic_DNA"/>
</dbReference>
<accession>A0A022PIZ4</accession>
<dbReference type="RefSeq" id="WP_036777974.1">
    <property type="nucleotide sequence ID" value="NZ_CAWLTM010000094.1"/>
</dbReference>
<feature type="domain" description="AMP-dependent synthetase/ligase" evidence="1">
    <location>
        <begin position="15"/>
        <end position="377"/>
    </location>
</feature>
<dbReference type="AlphaFoldDB" id="A0A022PIZ4"/>
<gene>
    <name evidence="2" type="ORF">BA1DRAFT_01773</name>
</gene>
<dbReference type="InterPro" id="IPR042099">
    <property type="entry name" value="ANL_N_sf"/>
</dbReference>
<keyword evidence="3" id="KW-1185">Reference proteome</keyword>
<comment type="caution">
    <text evidence="2">The sequence shown here is derived from an EMBL/GenBank/DDBJ whole genome shotgun (WGS) entry which is preliminary data.</text>
</comment>
<dbReference type="InterPro" id="IPR000873">
    <property type="entry name" value="AMP-dep_synth/lig_dom"/>
</dbReference>
<dbReference type="Proteomes" id="UP000023464">
    <property type="component" value="Unassembled WGS sequence"/>
</dbReference>
<dbReference type="GO" id="GO:0016874">
    <property type="term" value="F:ligase activity"/>
    <property type="evidence" value="ECO:0007669"/>
    <property type="project" value="UniProtKB-KW"/>
</dbReference>
<dbReference type="GO" id="GO:0031177">
    <property type="term" value="F:phosphopantetheine binding"/>
    <property type="evidence" value="ECO:0007669"/>
    <property type="project" value="TreeGrafter"/>
</dbReference>
<dbReference type="GO" id="GO:0043041">
    <property type="term" value="P:amino acid activation for nonribosomal peptide biosynthetic process"/>
    <property type="evidence" value="ECO:0007669"/>
    <property type="project" value="TreeGrafter"/>
</dbReference>
<name>A0A022PIZ4_9GAMM</name>
<reference evidence="2 3" key="1">
    <citation type="submission" date="2014-03" db="EMBL/GenBank/DDBJ databases">
        <title>Draft Genome of Photorhabdus luminescens BA1, an Egyptian Isolate.</title>
        <authorList>
            <person name="Ghazal S."/>
            <person name="Hurst S.G.IV."/>
            <person name="Morris K."/>
            <person name="Thomas K."/>
            <person name="Tisa L.S."/>
        </authorList>
    </citation>
    <scope>NUCLEOTIDE SEQUENCE [LARGE SCALE GENOMIC DNA]</scope>
    <source>
        <strain evidence="2 3">BA1</strain>
    </source>
</reference>
<dbReference type="InterPro" id="IPR020845">
    <property type="entry name" value="AMP-binding_CS"/>
</dbReference>
<dbReference type="Pfam" id="PF00501">
    <property type="entry name" value="AMP-binding"/>
    <property type="match status" value="1"/>
</dbReference>
<sequence length="521" mass="58702">MKVFQHLGEWLYDCALKYADYEALSIENDVYSYRELHELASLLARGFSLSQGKYCALLGRRNIGILAGVVASLCYGKTYLPLNENETPEGLSLLSKITDFDLLVTCAEEQNLLHDLLKHIDKPLVIILSDSKQRPNWCNDYPKHYFLSHADLARMPTAQMKTDNPDAYLMFTSGSTGNPKGVEVAHTNVTRYVSNTIALYQPTCADRFSQICPLSFDVSIHDLFVPWTIGASTHVFDAKNSLMLGGFVRDKHLTFWASVPSVILYFQRLRQLEPGSFPNLRQSLFCGEPLLQNMAKSWHMAAPASHIDNIYGPTEATVAVCGYRWSPESAITNELVVPIGTPYPGTKLKIGRQRQNEGDVEEGELWIGGEQVVSGYLSNNAMQADNFEYDGNCYWYRTGDWVKRDNDGIFHFLGRCDDQLKVNGQRLERLEIESMLSKAVGVDDIAVIGWPVISGNCVEGLVFFISWHEKSNPELRKICQQFMPRSMWPTRLVIGAIPKNRNGKTDYKQLKAKLAEGRVSS</sequence>
<organism evidence="2 3">
    <name type="scientific">Photorhabdus aegyptia</name>
    <dbReference type="NCBI Taxonomy" id="2805098"/>
    <lineage>
        <taxon>Bacteria</taxon>
        <taxon>Pseudomonadati</taxon>
        <taxon>Pseudomonadota</taxon>
        <taxon>Gammaproteobacteria</taxon>
        <taxon>Enterobacterales</taxon>
        <taxon>Morganellaceae</taxon>
        <taxon>Photorhabdus</taxon>
    </lineage>
</organism>
<dbReference type="SUPFAM" id="SSF56801">
    <property type="entry name" value="Acetyl-CoA synthetase-like"/>
    <property type="match status" value="1"/>
</dbReference>
<evidence type="ECO:0000313" key="3">
    <source>
        <dbReference type="Proteomes" id="UP000023464"/>
    </source>
</evidence>
<evidence type="ECO:0000259" key="1">
    <source>
        <dbReference type="Pfam" id="PF00501"/>
    </source>
</evidence>
<dbReference type="GO" id="GO:0044550">
    <property type="term" value="P:secondary metabolite biosynthetic process"/>
    <property type="evidence" value="ECO:0007669"/>
    <property type="project" value="TreeGrafter"/>
</dbReference>
<dbReference type="GO" id="GO:0005737">
    <property type="term" value="C:cytoplasm"/>
    <property type="evidence" value="ECO:0007669"/>
    <property type="project" value="TreeGrafter"/>
</dbReference>
<proteinExistence type="predicted"/>
<dbReference type="Gene3D" id="3.40.50.12780">
    <property type="entry name" value="N-terminal domain of ligase-like"/>
    <property type="match status" value="1"/>
</dbReference>
<dbReference type="PANTHER" id="PTHR45527">
    <property type="entry name" value="NONRIBOSOMAL PEPTIDE SYNTHETASE"/>
    <property type="match status" value="1"/>
</dbReference>
<dbReference type="PROSITE" id="PS00455">
    <property type="entry name" value="AMP_BINDING"/>
    <property type="match status" value="1"/>
</dbReference>
<dbReference type="InterPro" id="IPR045851">
    <property type="entry name" value="AMP-bd_C_sf"/>
</dbReference>
<keyword evidence="2" id="KW-0436">Ligase</keyword>
<evidence type="ECO:0000313" key="2">
    <source>
        <dbReference type="EMBL" id="EYU15641.1"/>
    </source>
</evidence>